<dbReference type="Proteomes" id="UP000070035">
    <property type="component" value="Unassembled WGS sequence"/>
</dbReference>
<name>A0A133V686_9EURY</name>
<dbReference type="Gene3D" id="1.10.1220.170">
    <property type="match status" value="1"/>
</dbReference>
<gene>
    <name evidence="2" type="ORF">AKJ44_01910</name>
</gene>
<reference evidence="2 3" key="1">
    <citation type="journal article" date="2016" name="Sci. Rep.">
        <title>Metabolic traits of an uncultured archaeal lineage -MSBL1- from brine pools of the Red Sea.</title>
        <authorList>
            <person name="Mwirichia R."/>
            <person name="Alam I."/>
            <person name="Rashid M."/>
            <person name="Vinu M."/>
            <person name="Ba-Alawi W."/>
            <person name="Anthony Kamau A."/>
            <person name="Kamanda Ngugi D."/>
            <person name="Goker M."/>
            <person name="Klenk H.P."/>
            <person name="Bajic V."/>
            <person name="Stingl U."/>
        </authorList>
    </citation>
    <scope>NUCLEOTIDE SEQUENCE [LARGE SCALE GENOMIC DNA]</scope>
    <source>
        <strain evidence="2">SCGC-AAA261F17</strain>
    </source>
</reference>
<evidence type="ECO:0000256" key="1">
    <source>
        <dbReference type="SAM" id="MobiDB-lite"/>
    </source>
</evidence>
<keyword evidence="3" id="KW-1185">Reference proteome</keyword>
<comment type="caution">
    <text evidence="2">The sequence shown here is derived from an EMBL/GenBank/DDBJ whole genome shotgun (WGS) entry which is preliminary data.</text>
</comment>
<proteinExistence type="predicted"/>
<accession>A0A133V686</accession>
<evidence type="ECO:0000313" key="2">
    <source>
        <dbReference type="EMBL" id="KXB01906.1"/>
    </source>
</evidence>
<dbReference type="EMBL" id="LHXY01000022">
    <property type="protein sequence ID" value="KXB01906.1"/>
    <property type="molecule type" value="Genomic_DNA"/>
</dbReference>
<sequence length="60" mass="6991">MTVEAKDRLVSIKKSDLESLEATIETLQNEEVMRQLKESDQDIKEGKTRTTKKLLRELKD</sequence>
<dbReference type="AlphaFoldDB" id="A0A133V686"/>
<protein>
    <submittedName>
        <fullName evidence="2">Uncharacterized protein</fullName>
    </submittedName>
</protein>
<evidence type="ECO:0000313" key="3">
    <source>
        <dbReference type="Proteomes" id="UP000070035"/>
    </source>
</evidence>
<feature type="region of interest" description="Disordered" evidence="1">
    <location>
        <begin position="38"/>
        <end position="60"/>
    </location>
</feature>
<organism evidence="2 3">
    <name type="scientific">candidate division MSBL1 archaeon SCGC-AAA261F17</name>
    <dbReference type="NCBI Taxonomy" id="1698274"/>
    <lineage>
        <taxon>Archaea</taxon>
        <taxon>Methanobacteriati</taxon>
        <taxon>Methanobacteriota</taxon>
        <taxon>candidate division MSBL1</taxon>
    </lineage>
</organism>